<evidence type="ECO:0000256" key="8">
    <source>
        <dbReference type="ARBA" id="ARBA00031615"/>
    </source>
</evidence>
<proteinExistence type="predicted"/>
<dbReference type="PROSITE" id="PS00301">
    <property type="entry name" value="G_TR_1"/>
    <property type="match status" value="1"/>
</dbReference>
<dbReference type="Pfam" id="PF00009">
    <property type="entry name" value="GTP_EFTU"/>
    <property type="match status" value="1"/>
</dbReference>
<evidence type="ECO:0000256" key="2">
    <source>
        <dbReference type="ARBA" id="ARBA00015953"/>
    </source>
</evidence>
<dbReference type="InterPro" id="IPR050055">
    <property type="entry name" value="EF-Tu_GTPase"/>
</dbReference>
<dbReference type="Pfam" id="PF09106">
    <property type="entry name" value="WHD_2nd_SelB"/>
    <property type="match status" value="1"/>
</dbReference>
<dbReference type="InterPro" id="IPR027417">
    <property type="entry name" value="P-loop_NTPase"/>
</dbReference>
<dbReference type="CDD" id="cd15491">
    <property type="entry name" value="selB_III"/>
    <property type="match status" value="1"/>
</dbReference>
<comment type="function">
    <text evidence="7">Translation factor necessary for the incorporation of selenocysteine into proteins. It probably replaces EF-Tu for the insertion of selenocysteine directed by the UGA codon. SelB binds GTP and GDP.</text>
</comment>
<keyword evidence="5" id="KW-0648">Protein biosynthesis</keyword>
<comment type="caution">
    <text evidence="11">The sequence shown here is derived from an EMBL/GenBank/DDBJ whole genome shotgun (WGS) entry which is preliminary data.</text>
</comment>
<dbReference type="Pfam" id="PF21214">
    <property type="entry name" value="WHD_2nd_SelB_bact"/>
    <property type="match status" value="1"/>
</dbReference>
<protein>
    <recommendedName>
        <fullName evidence="2">Selenocysteine-specific elongation factor</fullName>
    </recommendedName>
    <alternativeName>
        <fullName evidence="8">SelB translation factor</fullName>
    </alternativeName>
</protein>
<evidence type="ECO:0000313" key="12">
    <source>
        <dbReference type="Proteomes" id="UP001041814"/>
    </source>
</evidence>
<name>A0ABS1DTN5_RUBGE</name>
<dbReference type="Gene3D" id="3.40.50.300">
    <property type="entry name" value="P-loop containing nucleotide triphosphate hydrolases"/>
    <property type="match status" value="1"/>
</dbReference>
<dbReference type="SUPFAM" id="SSF46785">
    <property type="entry name" value="Winged helix' DNA-binding domain"/>
    <property type="match status" value="3"/>
</dbReference>
<feature type="compositionally biased region" description="Basic and acidic residues" evidence="9">
    <location>
        <begin position="626"/>
        <end position="641"/>
    </location>
</feature>
<dbReference type="CDD" id="cd04171">
    <property type="entry name" value="SelB"/>
    <property type="match status" value="1"/>
</dbReference>
<feature type="region of interest" description="Disordered" evidence="9">
    <location>
        <begin position="626"/>
        <end position="650"/>
    </location>
</feature>
<evidence type="ECO:0000256" key="3">
    <source>
        <dbReference type="ARBA" id="ARBA00022490"/>
    </source>
</evidence>
<dbReference type="InterPro" id="IPR031157">
    <property type="entry name" value="G_TR_CS"/>
</dbReference>
<dbReference type="InterPro" id="IPR048931">
    <property type="entry name" value="WHD_2nd_SelB_bact"/>
</dbReference>
<keyword evidence="3" id="KW-0963">Cytoplasm</keyword>
<dbReference type="SUPFAM" id="SSF50447">
    <property type="entry name" value="Translation proteins"/>
    <property type="match status" value="1"/>
</dbReference>
<dbReference type="InterPro" id="IPR004161">
    <property type="entry name" value="EFTu-like_2"/>
</dbReference>
<comment type="subcellular location">
    <subcellularLocation>
        <location evidence="1">Cytoplasm</location>
    </subcellularLocation>
</comment>
<dbReference type="InterPro" id="IPR015191">
    <property type="entry name" value="SelB_WHD4"/>
</dbReference>
<evidence type="ECO:0000256" key="6">
    <source>
        <dbReference type="ARBA" id="ARBA00023134"/>
    </source>
</evidence>
<dbReference type="InterPro" id="IPR009001">
    <property type="entry name" value="Transl_elong_EF1A/Init_IF2_C"/>
</dbReference>
<sequence>MIVGTAGHIDHGKTALVRALTGVATDRLKEERERGISIELGYAYAPLADGTVLGIVDVPGHERFVRTMVAGAVGIDHALLVVAADDGVMPQTREHLAILDLLGVHHGSVALNKADRVPPERLAEVRAEIASLLADTPLAGAPVFETVATADADPGVAALREHLEAVARERSERSADGGFRLAVDRVFTLAGQGTAVTGTVFAGRVRVGDSLQHSASGQTVRVRSIHAQNQPAEEGRAGQRCALVLAGIDRETIQRGDWIAAPATLQRCERLDARIRLLPDAPALAHWAPVHVHVGTSHHVAHLVPLDAQPPAAGASARVQLVFETPVWALPGDRLILRNAQASRTIGGGRIVDVWAPERRRRSAERLAWLDALEAAQAEPTPAAVTRLLALAPAGLARSRLLLLLGQPLPALPDAVTLALAGDDALCLASSVWQRWRERVLAVLADFHARSPDEPGLNAARLRRMVQPGADDGAQAWWPALLDALLADGALARQGAWLHLPGHAVNLSADEEALAQRLRPALAAGGADPPWVRDLAASCAAPEAQVRSVLRKLARRGELQQVVKDLFYPEAAIARLLAQLDELAAAAPRGEVGAAAFRDASGLGRKRAIQVLEHFDRAGYTRRVRDARVRRDRPDAAKDTDPGAMGDAGR</sequence>
<gene>
    <name evidence="11" type="primary">selB</name>
    <name evidence="11" type="ORF">CKO43_11290</name>
</gene>
<dbReference type="Gene3D" id="2.40.30.10">
    <property type="entry name" value="Translation factors"/>
    <property type="match status" value="1"/>
</dbReference>
<dbReference type="Proteomes" id="UP001041814">
    <property type="component" value="Unassembled WGS sequence"/>
</dbReference>
<evidence type="ECO:0000256" key="7">
    <source>
        <dbReference type="ARBA" id="ARBA00025526"/>
    </source>
</evidence>
<evidence type="ECO:0000256" key="1">
    <source>
        <dbReference type="ARBA" id="ARBA00004496"/>
    </source>
</evidence>
<accession>A0ABS1DTN5</accession>
<dbReference type="PRINTS" id="PR00315">
    <property type="entry name" value="ELONGATNFCT"/>
</dbReference>
<dbReference type="SUPFAM" id="SSF52540">
    <property type="entry name" value="P-loop containing nucleoside triphosphate hydrolases"/>
    <property type="match status" value="1"/>
</dbReference>
<dbReference type="InterPro" id="IPR000795">
    <property type="entry name" value="T_Tr_GTP-bd_dom"/>
</dbReference>
<keyword evidence="11" id="KW-0251">Elongation factor</keyword>
<dbReference type="InterPro" id="IPR015190">
    <property type="entry name" value="Elong_fac_SelB-wing-hlx_typ-2"/>
</dbReference>
<reference evidence="11" key="1">
    <citation type="submission" date="2017-08" db="EMBL/GenBank/DDBJ databases">
        <authorList>
            <person name="Imhoff J.F."/>
            <person name="Rahn T."/>
            <person name="Kuenzel S."/>
            <person name="Neulinger S.C."/>
        </authorList>
    </citation>
    <scope>NUCLEOTIDE SEQUENCE</scope>
    <source>
        <strain evidence="11">IM 151</strain>
    </source>
</reference>
<dbReference type="PROSITE" id="PS51722">
    <property type="entry name" value="G_TR_2"/>
    <property type="match status" value="1"/>
</dbReference>
<dbReference type="InterPro" id="IPR036388">
    <property type="entry name" value="WH-like_DNA-bd_sf"/>
</dbReference>
<dbReference type="GO" id="GO:0003746">
    <property type="term" value="F:translation elongation factor activity"/>
    <property type="evidence" value="ECO:0007669"/>
    <property type="project" value="UniProtKB-KW"/>
</dbReference>
<evidence type="ECO:0000259" key="10">
    <source>
        <dbReference type="PROSITE" id="PS51722"/>
    </source>
</evidence>
<dbReference type="InterPro" id="IPR057335">
    <property type="entry name" value="Beta-barrel_SelB"/>
</dbReference>
<feature type="domain" description="Tr-type G" evidence="10">
    <location>
        <begin position="1"/>
        <end position="172"/>
    </location>
</feature>
<evidence type="ECO:0000256" key="9">
    <source>
        <dbReference type="SAM" id="MobiDB-lite"/>
    </source>
</evidence>
<dbReference type="Pfam" id="PF09107">
    <property type="entry name" value="WHD_3rd_SelB"/>
    <property type="match status" value="1"/>
</dbReference>
<reference evidence="11" key="2">
    <citation type="journal article" date="2020" name="Microorganisms">
        <title>Osmotic Adaptation and Compatible Solute Biosynthesis of Phototrophic Bacteria as Revealed from Genome Analyses.</title>
        <authorList>
            <person name="Imhoff J.F."/>
            <person name="Rahn T."/>
            <person name="Kunzel S."/>
            <person name="Keller A."/>
            <person name="Neulinger S.C."/>
        </authorList>
    </citation>
    <scope>NUCLEOTIDE SEQUENCE</scope>
    <source>
        <strain evidence="11">IM 151</strain>
    </source>
</reference>
<dbReference type="Pfam" id="PF03144">
    <property type="entry name" value="GTP_EFTU_D2"/>
    <property type="match status" value="1"/>
</dbReference>
<dbReference type="RefSeq" id="WP_200378707.1">
    <property type="nucleotide sequence ID" value="NZ_NRRU01000036.1"/>
</dbReference>
<dbReference type="Gene3D" id="1.10.10.10">
    <property type="entry name" value="Winged helix-like DNA-binding domain superfamily/Winged helix DNA-binding domain"/>
    <property type="match status" value="3"/>
</dbReference>
<keyword evidence="4" id="KW-0547">Nucleotide-binding</keyword>
<dbReference type="EMBL" id="NRRU01000036">
    <property type="protein sequence ID" value="MBK1713361.1"/>
    <property type="molecule type" value="Genomic_DNA"/>
</dbReference>
<dbReference type="InterPro" id="IPR036390">
    <property type="entry name" value="WH_DNA-bd_sf"/>
</dbReference>
<organism evidence="11 12">
    <name type="scientific">Rubrivivax gelatinosus</name>
    <name type="common">Rhodocyclus gelatinosus</name>
    <name type="synonym">Rhodopseudomonas gelatinosa</name>
    <dbReference type="NCBI Taxonomy" id="28068"/>
    <lineage>
        <taxon>Bacteria</taxon>
        <taxon>Pseudomonadati</taxon>
        <taxon>Pseudomonadota</taxon>
        <taxon>Betaproteobacteria</taxon>
        <taxon>Burkholderiales</taxon>
        <taxon>Sphaerotilaceae</taxon>
        <taxon>Rubrivivax</taxon>
    </lineage>
</organism>
<evidence type="ECO:0000313" key="11">
    <source>
        <dbReference type="EMBL" id="MBK1713361.1"/>
    </source>
</evidence>
<keyword evidence="12" id="KW-1185">Reference proteome</keyword>
<dbReference type="InterPro" id="IPR009000">
    <property type="entry name" value="Transl_B-barrel_sf"/>
</dbReference>
<dbReference type="NCBIfam" id="TIGR00475">
    <property type="entry name" value="selB"/>
    <property type="match status" value="1"/>
</dbReference>
<dbReference type="PANTHER" id="PTHR43721:SF11">
    <property type="entry name" value="SELENOCYSTEINE-SPECIFIC ELONGATION FACTOR"/>
    <property type="match status" value="1"/>
</dbReference>
<dbReference type="SUPFAM" id="SSF50465">
    <property type="entry name" value="EF-Tu/eEF-1alpha/eIF2-gamma C-terminal domain"/>
    <property type="match status" value="1"/>
</dbReference>
<dbReference type="PANTHER" id="PTHR43721">
    <property type="entry name" value="ELONGATION FACTOR TU-RELATED"/>
    <property type="match status" value="1"/>
</dbReference>
<dbReference type="CDD" id="cd03696">
    <property type="entry name" value="SelB_II"/>
    <property type="match status" value="1"/>
</dbReference>
<evidence type="ECO:0000256" key="5">
    <source>
        <dbReference type="ARBA" id="ARBA00022917"/>
    </source>
</evidence>
<dbReference type="Pfam" id="PF25461">
    <property type="entry name" value="Beta-barrel_SelB"/>
    <property type="match status" value="1"/>
</dbReference>
<dbReference type="InterPro" id="IPR004535">
    <property type="entry name" value="Transl_elong_SelB"/>
</dbReference>
<keyword evidence="6" id="KW-0342">GTP-binding</keyword>
<evidence type="ECO:0000256" key="4">
    <source>
        <dbReference type="ARBA" id="ARBA00022741"/>
    </source>
</evidence>